<accession>A0AAQ1P068</accession>
<dbReference type="Proteomes" id="UP000234460">
    <property type="component" value="Chromosome LMANV2"/>
</dbReference>
<evidence type="ECO:0000313" key="3">
    <source>
        <dbReference type="Proteomes" id="UP000234460"/>
    </source>
</evidence>
<name>A0AAQ1P068_LEPIR</name>
<evidence type="ECO:0000313" key="2">
    <source>
        <dbReference type="EMBL" id="SOR62535.1"/>
    </source>
</evidence>
<keyword evidence="1" id="KW-0472">Membrane</keyword>
<gene>
    <name evidence="2" type="ORF">LMANV2_480032</name>
</gene>
<comment type="caution">
    <text evidence="2">The sequence shown here is derived from an EMBL/GenBank/DDBJ whole genome shotgun (WGS) entry which is preliminary data.</text>
</comment>
<dbReference type="EMBL" id="OEJX01000043">
    <property type="protein sequence ID" value="SOR62535.1"/>
    <property type="molecule type" value="Genomic_DNA"/>
</dbReference>
<sequence>MGTTALFLNLLLICQIVGTLALLKNSMSTPSFTKEKNLPLKM</sequence>
<evidence type="ECO:0000256" key="1">
    <source>
        <dbReference type="SAM" id="Phobius"/>
    </source>
</evidence>
<keyword evidence="1" id="KW-0812">Transmembrane</keyword>
<keyword evidence="1" id="KW-1133">Transmembrane helix</keyword>
<feature type="transmembrane region" description="Helical" evidence="1">
    <location>
        <begin position="6"/>
        <end position="23"/>
    </location>
</feature>
<proteinExistence type="predicted"/>
<organism evidence="2 3">
    <name type="scientific">Leptospira interrogans serovar Manilae</name>
    <dbReference type="NCBI Taxonomy" id="214675"/>
    <lineage>
        <taxon>Bacteria</taxon>
        <taxon>Pseudomonadati</taxon>
        <taxon>Spirochaetota</taxon>
        <taxon>Spirochaetia</taxon>
        <taxon>Leptospirales</taxon>
        <taxon>Leptospiraceae</taxon>
        <taxon>Leptospira</taxon>
    </lineage>
</organism>
<reference evidence="2 3" key="1">
    <citation type="submission" date="2017-11" db="EMBL/GenBank/DDBJ databases">
        <authorList>
            <person name="Lechat P."/>
        </authorList>
    </citation>
    <scope>NUCLEOTIDE SEQUENCE [LARGE SCALE GENOMIC DNA]</scope>
    <source>
        <strain evidence="2">L495</strain>
    </source>
</reference>
<protein>
    <submittedName>
        <fullName evidence="2">Uncharacterized protein</fullName>
    </submittedName>
</protein>
<dbReference type="AlphaFoldDB" id="A0AAQ1P068"/>